<dbReference type="SMART" id="SM00248">
    <property type="entry name" value="ANK"/>
    <property type="match status" value="4"/>
</dbReference>
<dbReference type="PROSITE" id="PS50088">
    <property type="entry name" value="ANK_REPEAT"/>
    <property type="match status" value="2"/>
</dbReference>
<evidence type="ECO:0008006" key="6">
    <source>
        <dbReference type="Google" id="ProtNLM"/>
    </source>
</evidence>
<organism evidence="4 5">
    <name type="scientific">Cryptosporangium japonicum</name>
    <dbReference type="NCBI Taxonomy" id="80872"/>
    <lineage>
        <taxon>Bacteria</taxon>
        <taxon>Bacillati</taxon>
        <taxon>Actinomycetota</taxon>
        <taxon>Actinomycetes</taxon>
        <taxon>Cryptosporangiales</taxon>
        <taxon>Cryptosporangiaceae</taxon>
        <taxon>Cryptosporangium</taxon>
    </lineage>
</organism>
<dbReference type="PANTHER" id="PTHR24189">
    <property type="entry name" value="MYOTROPHIN"/>
    <property type="match status" value="1"/>
</dbReference>
<evidence type="ECO:0000256" key="3">
    <source>
        <dbReference type="PROSITE-ProRule" id="PRU00023"/>
    </source>
</evidence>
<dbReference type="Proteomes" id="UP001500967">
    <property type="component" value="Unassembled WGS sequence"/>
</dbReference>
<gene>
    <name evidence="4" type="ORF">GCM10009539_78450</name>
</gene>
<dbReference type="Pfam" id="PF00023">
    <property type="entry name" value="Ank"/>
    <property type="match status" value="2"/>
</dbReference>
<dbReference type="InterPro" id="IPR036770">
    <property type="entry name" value="Ankyrin_rpt-contain_sf"/>
</dbReference>
<comment type="caution">
    <text evidence="4">The sequence shown here is derived from an EMBL/GenBank/DDBJ whole genome shotgun (WGS) entry which is preliminary data.</text>
</comment>
<dbReference type="InterPro" id="IPR002110">
    <property type="entry name" value="Ankyrin_rpt"/>
</dbReference>
<dbReference type="Gene3D" id="1.25.40.20">
    <property type="entry name" value="Ankyrin repeat-containing domain"/>
    <property type="match status" value="3"/>
</dbReference>
<feature type="repeat" description="ANK" evidence="3">
    <location>
        <begin position="222"/>
        <end position="254"/>
    </location>
</feature>
<dbReference type="PROSITE" id="PS50297">
    <property type="entry name" value="ANK_REP_REGION"/>
    <property type="match status" value="2"/>
</dbReference>
<keyword evidence="1" id="KW-0677">Repeat</keyword>
<dbReference type="SUPFAM" id="SSF48403">
    <property type="entry name" value="Ankyrin repeat"/>
    <property type="match status" value="1"/>
</dbReference>
<feature type="repeat" description="ANK" evidence="3">
    <location>
        <begin position="320"/>
        <end position="352"/>
    </location>
</feature>
<dbReference type="InterPro" id="IPR050745">
    <property type="entry name" value="Multifunctional_regulatory"/>
</dbReference>
<proteinExistence type="predicted"/>
<evidence type="ECO:0000313" key="4">
    <source>
        <dbReference type="EMBL" id="GAA0278953.1"/>
    </source>
</evidence>
<evidence type="ECO:0000256" key="1">
    <source>
        <dbReference type="ARBA" id="ARBA00022737"/>
    </source>
</evidence>
<dbReference type="EMBL" id="BAAAGX010000041">
    <property type="protein sequence ID" value="GAA0278953.1"/>
    <property type="molecule type" value="Genomic_DNA"/>
</dbReference>
<sequence length="379" mass="40316">METADEFCRLACLTYTGDDEPRRWGAAARLLADEPELTRGHVWAAAAAGRAAEVSAMLDAEPALARTAGGPFGWEPLLYLAYSRVPGGDAVATARALLSAGADPGCGFVLEPNTFTALTGVFGSGEQHQPRHPRWRELARLLLEAGADPDDAQTLYNCMFGASNEHLELLFSYGLADTHELRVQLRWAVEHDLRDRVRLLAEHGVDVRSPYAGDGPAWAAGDGRTPVELARLCGNTEIVEYLLAAGAVAPAPDPVADLIAAVFGGAPAPAPADVVARAVRERPGLVVWAAAAAPDAVERLVALGFDVNALGRADAPVEQEWQTALHHAAGTGEVELTRRLLALGADPTIRDRRFDATPLDWARHLHQPATAALLDPTGR</sequence>
<protein>
    <recommendedName>
        <fullName evidence="6">Ankyrin repeat protein</fullName>
    </recommendedName>
</protein>
<keyword evidence="2 3" id="KW-0040">ANK repeat</keyword>
<dbReference type="RefSeq" id="WP_344654039.1">
    <property type="nucleotide sequence ID" value="NZ_BAAAGX010000041.1"/>
</dbReference>
<evidence type="ECO:0000256" key="2">
    <source>
        <dbReference type="ARBA" id="ARBA00023043"/>
    </source>
</evidence>
<name>A0ABN0V843_9ACTN</name>
<evidence type="ECO:0000313" key="5">
    <source>
        <dbReference type="Proteomes" id="UP001500967"/>
    </source>
</evidence>
<keyword evidence="5" id="KW-1185">Reference proteome</keyword>
<dbReference type="PANTHER" id="PTHR24189:SF50">
    <property type="entry name" value="ANKYRIN REPEAT AND SOCS BOX PROTEIN 2"/>
    <property type="match status" value="1"/>
</dbReference>
<reference evidence="4 5" key="1">
    <citation type="journal article" date="2019" name="Int. J. Syst. Evol. Microbiol.">
        <title>The Global Catalogue of Microorganisms (GCM) 10K type strain sequencing project: providing services to taxonomists for standard genome sequencing and annotation.</title>
        <authorList>
            <consortium name="The Broad Institute Genomics Platform"/>
            <consortium name="The Broad Institute Genome Sequencing Center for Infectious Disease"/>
            <person name="Wu L."/>
            <person name="Ma J."/>
        </authorList>
    </citation>
    <scope>NUCLEOTIDE SEQUENCE [LARGE SCALE GENOMIC DNA]</scope>
    <source>
        <strain evidence="4 5">JCM 10425</strain>
    </source>
</reference>
<accession>A0ABN0V843</accession>